<dbReference type="EMBL" id="JACSQL010000002">
    <property type="protein sequence ID" value="MBD7967785.1"/>
    <property type="molecule type" value="Genomic_DNA"/>
</dbReference>
<dbReference type="InterPro" id="IPR010982">
    <property type="entry name" value="Lambda_DNA-bd_dom_sf"/>
</dbReference>
<dbReference type="Gene3D" id="1.10.260.40">
    <property type="entry name" value="lambda repressor-like DNA-binding domains"/>
    <property type="match status" value="1"/>
</dbReference>
<accession>A0ABR8SWL5</accession>
<reference evidence="1 2" key="1">
    <citation type="submission" date="2020-08" db="EMBL/GenBank/DDBJ databases">
        <title>A Genomic Blueprint of the Chicken Gut Microbiome.</title>
        <authorList>
            <person name="Gilroy R."/>
            <person name="Ravi A."/>
            <person name="Getino M."/>
            <person name="Pursley I."/>
            <person name="Horton D.L."/>
            <person name="Alikhan N.-F."/>
            <person name="Baker D."/>
            <person name="Gharbi K."/>
            <person name="Hall N."/>
            <person name="Watson M."/>
            <person name="Adriaenssens E.M."/>
            <person name="Foster-Nyarko E."/>
            <person name="Jarju S."/>
            <person name="Secka A."/>
            <person name="Antonio M."/>
            <person name="Oren A."/>
            <person name="Chaudhuri R."/>
            <person name="La Ragione R.M."/>
            <person name="Hildebrand F."/>
            <person name="Pallen M.J."/>
        </authorList>
    </citation>
    <scope>NUCLEOTIDE SEQUENCE [LARGE SCALE GENOMIC DNA]</scope>
    <source>
        <strain evidence="1 2">Sa2BVA9</strain>
    </source>
</reference>
<keyword evidence="2" id="KW-1185">Reference proteome</keyword>
<evidence type="ECO:0000313" key="1">
    <source>
        <dbReference type="EMBL" id="MBD7967785.1"/>
    </source>
</evidence>
<protein>
    <submittedName>
        <fullName evidence="1">Transcriptional regulator</fullName>
    </submittedName>
</protein>
<evidence type="ECO:0000313" key="2">
    <source>
        <dbReference type="Proteomes" id="UP000608071"/>
    </source>
</evidence>
<proteinExistence type="predicted"/>
<dbReference type="SUPFAM" id="SSF47413">
    <property type="entry name" value="lambda repressor-like DNA-binding domains"/>
    <property type="match status" value="1"/>
</dbReference>
<name>A0ABR8SWL5_9BACL</name>
<dbReference type="Proteomes" id="UP000608071">
    <property type="component" value="Unassembled WGS sequence"/>
</dbReference>
<organism evidence="1 2">
    <name type="scientific">Paenibacillus gallinarum</name>
    <dbReference type="NCBI Taxonomy" id="2762232"/>
    <lineage>
        <taxon>Bacteria</taxon>
        <taxon>Bacillati</taxon>
        <taxon>Bacillota</taxon>
        <taxon>Bacilli</taxon>
        <taxon>Bacillales</taxon>
        <taxon>Paenibacillaceae</taxon>
        <taxon>Paenibacillus</taxon>
    </lineage>
</organism>
<sequence>MYGLGKKRSEFGVYCDRNGIKQLWLAKESKVSRNTISELCDGAKLIQPQEQTILKIISALRKHGYNVKASDFWA</sequence>
<dbReference type="RefSeq" id="WP_191799023.1">
    <property type="nucleotide sequence ID" value="NZ_JACSQL010000002.1"/>
</dbReference>
<gene>
    <name evidence="1" type="ORF">H9647_06905</name>
</gene>
<comment type="caution">
    <text evidence="1">The sequence shown here is derived from an EMBL/GenBank/DDBJ whole genome shotgun (WGS) entry which is preliminary data.</text>
</comment>